<gene>
    <name evidence="2" type="ORF">Q5716_12745</name>
</gene>
<evidence type="ECO:0000259" key="1">
    <source>
        <dbReference type="Pfam" id="PF01476"/>
    </source>
</evidence>
<accession>A0ABT9BPY9</accession>
<dbReference type="CDD" id="cd00118">
    <property type="entry name" value="LysM"/>
    <property type="match status" value="1"/>
</dbReference>
<dbReference type="Proteomes" id="UP001241072">
    <property type="component" value="Unassembled WGS sequence"/>
</dbReference>
<dbReference type="Gene3D" id="3.10.350.10">
    <property type="entry name" value="LysM domain"/>
    <property type="match status" value="1"/>
</dbReference>
<proteinExistence type="predicted"/>
<dbReference type="SUPFAM" id="SSF54106">
    <property type="entry name" value="LysM domain"/>
    <property type="match status" value="1"/>
</dbReference>
<organism evidence="2 3">
    <name type="scientific">Antiquaquibacter soli</name>
    <dbReference type="NCBI Taxonomy" id="3064523"/>
    <lineage>
        <taxon>Bacteria</taxon>
        <taxon>Bacillati</taxon>
        <taxon>Actinomycetota</taxon>
        <taxon>Actinomycetes</taxon>
        <taxon>Micrococcales</taxon>
        <taxon>Microbacteriaceae</taxon>
        <taxon>Antiquaquibacter</taxon>
    </lineage>
</organism>
<dbReference type="EMBL" id="JAUQUB010000003">
    <property type="protein sequence ID" value="MDO7883098.1"/>
    <property type="molecule type" value="Genomic_DNA"/>
</dbReference>
<dbReference type="RefSeq" id="WP_305003528.1">
    <property type="nucleotide sequence ID" value="NZ_JAUQUB010000003.1"/>
</dbReference>
<sequence>MEGAMGPVTVDDDGTPLTYTVVEGDTADQIRARFDIWWDQLADAEGTRLPRIPTIYVGDVLTFTGSVVAFEEEPD</sequence>
<reference evidence="2 3" key="1">
    <citation type="submission" date="2023-07" db="EMBL/GenBank/DDBJ databases">
        <title>Protaetiibacter sp. nov WY-16 isolated from soil.</title>
        <authorList>
            <person name="Liu B."/>
            <person name="Wan Y."/>
        </authorList>
    </citation>
    <scope>NUCLEOTIDE SEQUENCE [LARGE SCALE GENOMIC DNA]</scope>
    <source>
        <strain evidence="2 3">WY-16</strain>
    </source>
</reference>
<evidence type="ECO:0000313" key="3">
    <source>
        <dbReference type="Proteomes" id="UP001241072"/>
    </source>
</evidence>
<dbReference type="InterPro" id="IPR036779">
    <property type="entry name" value="LysM_dom_sf"/>
</dbReference>
<keyword evidence="3" id="KW-1185">Reference proteome</keyword>
<dbReference type="Pfam" id="PF01476">
    <property type="entry name" value="LysM"/>
    <property type="match status" value="1"/>
</dbReference>
<evidence type="ECO:0000313" key="2">
    <source>
        <dbReference type="EMBL" id="MDO7883098.1"/>
    </source>
</evidence>
<comment type="caution">
    <text evidence="2">The sequence shown here is derived from an EMBL/GenBank/DDBJ whole genome shotgun (WGS) entry which is preliminary data.</text>
</comment>
<feature type="domain" description="LysM" evidence="1">
    <location>
        <begin position="19"/>
        <end position="62"/>
    </location>
</feature>
<name>A0ABT9BPY9_9MICO</name>
<dbReference type="InterPro" id="IPR018392">
    <property type="entry name" value="LysM"/>
</dbReference>
<protein>
    <submittedName>
        <fullName evidence="2">LysM peptidoglycan-binding domain-containing protein</fullName>
    </submittedName>
</protein>